<accession>A0ABT0PL78</accession>
<dbReference type="Proteomes" id="UP001203338">
    <property type="component" value="Unassembled WGS sequence"/>
</dbReference>
<reference evidence="1 2" key="1">
    <citation type="submission" date="2022-05" db="EMBL/GenBank/DDBJ databases">
        <authorList>
            <person name="Park J.-S."/>
        </authorList>
    </citation>
    <scope>NUCLEOTIDE SEQUENCE [LARGE SCALE GENOMIC DNA]</scope>
    <source>
        <strain evidence="1 2">2012CJ34-2</strain>
    </source>
</reference>
<dbReference type="SUPFAM" id="SSF46689">
    <property type="entry name" value="Homeodomain-like"/>
    <property type="match status" value="1"/>
</dbReference>
<gene>
    <name evidence="1" type="ORF">M3P05_19650</name>
</gene>
<keyword evidence="2" id="KW-1185">Reference proteome</keyword>
<organism evidence="1 2">
    <name type="scientific">Parendozoicomonas callyspongiae</name>
    <dbReference type="NCBI Taxonomy" id="2942213"/>
    <lineage>
        <taxon>Bacteria</taxon>
        <taxon>Pseudomonadati</taxon>
        <taxon>Pseudomonadota</taxon>
        <taxon>Gammaproteobacteria</taxon>
        <taxon>Oceanospirillales</taxon>
        <taxon>Endozoicomonadaceae</taxon>
        <taxon>Parendozoicomonas</taxon>
    </lineage>
</organism>
<protein>
    <submittedName>
        <fullName evidence="1">Helix-turn-helix domain-containing protein</fullName>
    </submittedName>
</protein>
<name>A0ABT0PL78_9GAMM</name>
<evidence type="ECO:0000313" key="2">
    <source>
        <dbReference type="Proteomes" id="UP001203338"/>
    </source>
</evidence>
<dbReference type="EMBL" id="JAMFLX010000048">
    <property type="protein sequence ID" value="MCL6272139.1"/>
    <property type="molecule type" value="Genomic_DNA"/>
</dbReference>
<evidence type="ECO:0000313" key="1">
    <source>
        <dbReference type="EMBL" id="MCL6272139.1"/>
    </source>
</evidence>
<proteinExistence type="predicted"/>
<sequence>MPVKYHIRLAAEEQHSLKALVKSKAARHKRLHAQILLGLNENGPALSEIEVADVCATSKKTVQRTRKRAVEEGLGIAIEGKFSRKGAERKLNGEKQAYLIALTCSEPPEGRSKWTMELLADKLVELDIVESVSDTTV</sequence>
<dbReference type="InterPro" id="IPR009057">
    <property type="entry name" value="Homeodomain-like_sf"/>
</dbReference>
<comment type="caution">
    <text evidence="1">The sequence shown here is derived from an EMBL/GenBank/DDBJ whole genome shotgun (WGS) entry which is preliminary data.</text>
</comment>
<dbReference type="Pfam" id="PF13565">
    <property type="entry name" value="HTH_32"/>
    <property type="match status" value="1"/>
</dbReference>